<dbReference type="EMBL" id="OMOF01000517">
    <property type="protein sequence ID" value="SPF52269.1"/>
    <property type="molecule type" value="Genomic_DNA"/>
</dbReference>
<sequence>MKRSYYKVERELFLNSTKMGEDLYKKFGFIEPKDRAMVLNI</sequence>
<organism evidence="1 2">
    <name type="scientific">Candidatus Desulfosporosinus infrequens</name>
    <dbReference type="NCBI Taxonomy" id="2043169"/>
    <lineage>
        <taxon>Bacteria</taxon>
        <taxon>Bacillati</taxon>
        <taxon>Bacillota</taxon>
        <taxon>Clostridia</taxon>
        <taxon>Eubacteriales</taxon>
        <taxon>Desulfitobacteriaceae</taxon>
        <taxon>Desulfosporosinus</taxon>
    </lineage>
</organism>
<protein>
    <submittedName>
        <fullName evidence="1">Uncharacterized protein</fullName>
    </submittedName>
</protein>
<gene>
    <name evidence="1" type="ORF">SBF1_5640008</name>
</gene>
<proteinExistence type="predicted"/>
<reference evidence="2" key="1">
    <citation type="submission" date="2018-02" db="EMBL/GenBank/DDBJ databases">
        <authorList>
            <person name="Hausmann B."/>
        </authorList>
    </citation>
    <scope>NUCLEOTIDE SEQUENCE [LARGE SCALE GENOMIC DNA]</scope>
    <source>
        <strain evidence="2">Peat soil MAG SbF1</strain>
    </source>
</reference>
<evidence type="ECO:0000313" key="2">
    <source>
        <dbReference type="Proteomes" id="UP000238916"/>
    </source>
</evidence>
<dbReference type="Proteomes" id="UP000238916">
    <property type="component" value="Unassembled WGS sequence"/>
</dbReference>
<dbReference type="AlphaFoldDB" id="A0A2U3LKA7"/>
<accession>A0A2U3LKA7</accession>
<evidence type="ECO:0000313" key="1">
    <source>
        <dbReference type="EMBL" id="SPF52269.1"/>
    </source>
</evidence>
<name>A0A2U3LKA7_9FIRM</name>